<name>A0A1V9FC23_9BACT</name>
<keyword evidence="2" id="KW-1185">Reference proteome</keyword>
<organism evidence="1 2">
    <name type="scientific">Niastella populi</name>
    <dbReference type="NCBI Taxonomy" id="550983"/>
    <lineage>
        <taxon>Bacteria</taxon>
        <taxon>Pseudomonadati</taxon>
        <taxon>Bacteroidota</taxon>
        <taxon>Chitinophagia</taxon>
        <taxon>Chitinophagales</taxon>
        <taxon>Chitinophagaceae</taxon>
        <taxon>Niastella</taxon>
    </lineage>
</organism>
<dbReference type="Proteomes" id="UP000192276">
    <property type="component" value="Unassembled WGS sequence"/>
</dbReference>
<evidence type="ECO:0000313" key="2">
    <source>
        <dbReference type="Proteomes" id="UP000192276"/>
    </source>
</evidence>
<sequence>MFATGKKIETIEGLFKQVMETPGLYLNDDSLRGTPRPVAKMYVEEFFNGLDPAGLPNMTPFENKYRYTAALR</sequence>
<comment type="caution">
    <text evidence="1">The sequence shown here is derived from an EMBL/GenBank/DDBJ whole genome shotgun (WGS) entry which is preliminary data.</text>
</comment>
<accession>A0A1V9FC23</accession>
<dbReference type="InterPro" id="IPR043134">
    <property type="entry name" value="GTP-CH-I_N"/>
</dbReference>
<dbReference type="AlphaFoldDB" id="A0A1V9FC23"/>
<dbReference type="SUPFAM" id="SSF55620">
    <property type="entry name" value="Tetrahydrobiopterin biosynthesis enzymes-like"/>
    <property type="match status" value="1"/>
</dbReference>
<protein>
    <submittedName>
        <fullName evidence="1">Uncharacterized protein</fullName>
    </submittedName>
</protein>
<reference evidence="2" key="1">
    <citation type="submission" date="2016-04" db="EMBL/GenBank/DDBJ databases">
        <authorList>
            <person name="Chen L."/>
            <person name="Zhuang W."/>
            <person name="Wang G."/>
        </authorList>
    </citation>
    <scope>NUCLEOTIDE SEQUENCE [LARGE SCALE GENOMIC DNA]</scope>
    <source>
        <strain evidence="2">208</strain>
    </source>
</reference>
<dbReference type="STRING" id="550983.A4R26_27185"/>
<dbReference type="RefSeq" id="WP_133054767.1">
    <property type="nucleotide sequence ID" value="NZ_LWBP01000205.1"/>
</dbReference>
<evidence type="ECO:0000313" key="1">
    <source>
        <dbReference type="EMBL" id="OQP55787.1"/>
    </source>
</evidence>
<dbReference type="EMBL" id="LWBP01000205">
    <property type="protein sequence ID" value="OQP55787.1"/>
    <property type="molecule type" value="Genomic_DNA"/>
</dbReference>
<dbReference type="Gene3D" id="1.10.286.10">
    <property type="match status" value="1"/>
</dbReference>
<gene>
    <name evidence="1" type="ORF">A4R26_27185</name>
</gene>
<dbReference type="OrthoDB" id="9801207at2"/>
<proteinExistence type="predicted"/>